<dbReference type="SMART" id="SM00345">
    <property type="entry name" value="HTH_GNTR"/>
    <property type="match status" value="1"/>
</dbReference>
<keyword evidence="4" id="KW-0238">DNA-binding</keyword>
<dbReference type="Gene3D" id="3.40.640.10">
    <property type="entry name" value="Type I PLP-dependent aspartate aminotransferase-like (Major domain)"/>
    <property type="match status" value="1"/>
</dbReference>
<dbReference type="GO" id="GO:0003677">
    <property type="term" value="F:DNA binding"/>
    <property type="evidence" value="ECO:0007669"/>
    <property type="project" value="UniProtKB-KW"/>
</dbReference>
<dbReference type="Pfam" id="PF00155">
    <property type="entry name" value="Aminotran_1_2"/>
    <property type="match status" value="1"/>
</dbReference>
<comment type="similarity">
    <text evidence="1">In the C-terminal section; belongs to the class-I pyridoxal-phosphate-dependent aminotransferase family.</text>
</comment>
<evidence type="ECO:0000259" key="6">
    <source>
        <dbReference type="PROSITE" id="PS50949"/>
    </source>
</evidence>
<keyword evidence="8" id="KW-1185">Reference proteome</keyword>
<dbReference type="PROSITE" id="PS50949">
    <property type="entry name" value="HTH_GNTR"/>
    <property type="match status" value="1"/>
</dbReference>
<dbReference type="GO" id="GO:0003700">
    <property type="term" value="F:DNA-binding transcription factor activity"/>
    <property type="evidence" value="ECO:0007669"/>
    <property type="project" value="InterPro"/>
</dbReference>
<dbReference type="AlphaFoldDB" id="A0A7W4PKI3"/>
<dbReference type="InterPro" id="IPR000524">
    <property type="entry name" value="Tscrpt_reg_HTH_GntR"/>
</dbReference>
<dbReference type="InterPro" id="IPR015424">
    <property type="entry name" value="PyrdxlP-dep_Trfase"/>
</dbReference>
<dbReference type="PANTHER" id="PTHR46577">
    <property type="entry name" value="HTH-TYPE TRANSCRIPTIONAL REGULATORY PROTEIN GABR"/>
    <property type="match status" value="1"/>
</dbReference>
<dbReference type="Pfam" id="PF00392">
    <property type="entry name" value="GntR"/>
    <property type="match status" value="1"/>
</dbReference>
<evidence type="ECO:0000256" key="1">
    <source>
        <dbReference type="ARBA" id="ARBA00005384"/>
    </source>
</evidence>
<evidence type="ECO:0000256" key="4">
    <source>
        <dbReference type="ARBA" id="ARBA00023125"/>
    </source>
</evidence>
<evidence type="ECO:0000256" key="2">
    <source>
        <dbReference type="ARBA" id="ARBA00022898"/>
    </source>
</evidence>
<name>A0A7W4PKI3_9PROT</name>
<dbReference type="SUPFAM" id="SSF46785">
    <property type="entry name" value="Winged helix' DNA-binding domain"/>
    <property type="match status" value="1"/>
</dbReference>
<dbReference type="InterPro" id="IPR015422">
    <property type="entry name" value="PyrdxlP-dep_Trfase_small"/>
</dbReference>
<dbReference type="Proteomes" id="UP000578030">
    <property type="component" value="Unassembled WGS sequence"/>
</dbReference>
<dbReference type="SUPFAM" id="SSF53383">
    <property type="entry name" value="PLP-dependent transferases"/>
    <property type="match status" value="1"/>
</dbReference>
<dbReference type="CDD" id="cd00609">
    <property type="entry name" value="AAT_like"/>
    <property type="match status" value="1"/>
</dbReference>
<dbReference type="EMBL" id="JABEQM010000003">
    <property type="protein sequence ID" value="MBB2201100.1"/>
    <property type="molecule type" value="Genomic_DNA"/>
</dbReference>
<dbReference type="GO" id="GO:0008483">
    <property type="term" value="F:transaminase activity"/>
    <property type="evidence" value="ECO:0007669"/>
    <property type="project" value="UniProtKB-KW"/>
</dbReference>
<dbReference type="InterPro" id="IPR004839">
    <property type="entry name" value="Aminotransferase_I/II_large"/>
</dbReference>
<gene>
    <name evidence="7" type="ORF">HLH28_05810</name>
</gene>
<dbReference type="RefSeq" id="WP_182955828.1">
    <property type="nucleotide sequence ID" value="NZ_JABEQM010000003.1"/>
</dbReference>
<evidence type="ECO:0000313" key="8">
    <source>
        <dbReference type="Proteomes" id="UP000578030"/>
    </source>
</evidence>
<dbReference type="Gene3D" id="1.10.10.10">
    <property type="entry name" value="Winged helix-like DNA-binding domain superfamily/Winged helix DNA-binding domain"/>
    <property type="match status" value="1"/>
</dbReference>
<dbReference type="CDD" id="cd07377">
    <property type="entry name" value="WHTH_GntR"/>
    <property type="match status" value="1"/>
</dbReference>
<dbReference type="InterPro" id="IPR036388">
    <property type="entry name" value="WH-like_DNA-bd_sf"/>
</dbReference>
<dbReference type="InterPro" id="IPR051446">
    <property type="entry name" value="HTH_trans_reg/aminotransferase"/>
</dbReference>
<keyword evidence="7" id="KW-0032">Aminotransferase</keyword>
<organism evidence="7 8">
    <name type="scientific">Gluconacetobacter tumulisoli</name>
    <dbReference type="NCBI Taxonomy" id="1286189"/>
    <lineage>
        <taxon>Bacteria</taxon>
        <taxon>Pseudomonadati</taxon>
        <taxon>Pseudomonadota</taxon>
        <taxon>Alphaproteobacteria</taxon>
        <taxon>Acetobacterales</taxon>
        <taxon>Acetobacteraceae</taxon>
        <taxon>Gluconacetobacter</taxon>
    </lineage>
</organism>
<accession>A0A7W4PKI3</accession>
<protein>
    <submittedName>
        <fullName evidence="7">PLP-dependent aminotransferase family protein</fullName>
    </submittedName>
</protein>
<dbReference type="InterPro" id="IPR036390">
    <property type="entry name" value="WH_DNA-bd_sf"/>
</dbReference>
<sequence>MVFPFPFRIDPTHARPLVTQIVQALAGRIGDGSLAPGSRLPSVRRLAAQCGVSTLTVSNAYNRLVADGALEARPARGYFVATRPRDCPRDRTRDVPAPVATSVDSLWLLQRAYEENSPLLKAGGGWLPEEYLFTDAIRHALAVQARRPDPAIMRYGNPYGHPGLRQSVRLLLAQQQVACDENAIVLTHGASQALELAIRCVIRPGDTVLVDDPGYSNLYPTLQSLGARIVGIPRLQDGPCLEHLDRLAHRHAARLFVTNTRLHNPTGTSYSAPIAHQALMLAERHDFLIVEDDIFAGLAPEDTVTLARLDQLRRVIHVSSFSKTISPGLRVGFLACRPDLAQHVLRLKMAGSLTSSGLGESIVHTILTEGRYRLHLARVRDRLAVARKSLYDALDDAGLDLFCRPEGGMFVWAAPRRPMNMRALAERAAARDIMLAPGCLFRPDQDESPWMRLNVIHANDPRLFSFLHEAMQNLDAP</sequence>
<evidence type="ECO:0000313" key="7">
    <source>
        <dbReference type="EMBL" id="MBB2201100.1"/>
    </source>
</evidence>
<feature type="domain" description="HTH gntR-type" evidence="6">
    <location>
        <begin position="15"/>
        <end position="83"/>
    </location>
</feature>
<evidence type="ECO:0000256" key="5">
    <source>
        <dbReference type="ARBA" id="ARBA00023163"/>
    </source>
</evidence>
<dbReference type="Gene3D" id="3.90.1150.10">
    <property type="entry name" value="Aspartate Aminotransferase, domain 1"/>
    <property type="match status" value="1"/>
</dbReference>
<keyword evidence="5" id="KW-0804">Transcription</keyword>
<keyword evidence="7" id="KW-0808">Transferase</keyword>
<dbReference type="InterPro" id="IPR015421">
    <property type="entry name" value="PyrdxlP-dep_Trfase_major"/>
</dbReference>
<keyword evidence="2" id="KW-0663">Pyridoxal phosphate</keyword>
<proteinExistence type="inferred from homology"/>
<comment type="caution">
    <text evidence="7">The sequence shown here is derived from an EMBL/GenBank/DDBJ whole genome shotgun (WGS) entry which is preliminary data.</text>
</comment>
<evidence type="ECO:0000256" key="3">
    <source>
        <dbReference type="ARBA" id="ARBA00023015"/>
    </source>
</evidence>
<keyword evidence="3" id="KW-0805">Transcription regulation</keyword>
<reference evidence="7 8" key="1">
    <citation type="submission" date="2020-04" db="EMBL/GenBank/DDBJ databases">
        <title>Description of novel Gluconacetobacter.</title>
        <authorList>
            <person name="Sombolestani A."/>
        </authorList>
    </citation>
    <scope>NUCLEOTIDE SEQUENCE [LARGE SCALE GENOMIC DNA]</scope>
    <source>
        <strain evidence="7 8">LMG 27802</strain>
    </source>
</reference>
<dbReference type="PANTHER" id="PTHR46577:SF2">
    <property type="entry name" value="TRANSCRIPTIONAL REGULATORY PROTEIN"/>
    <property type="match status" value="1"/>
</dbReference>
<dbReference type="GO" id="GO:0030170">
    <property type="term" value="F:pyridoxal phosphate binding"/>
    <property type="evidence" value="ECO:0007669"/>
    <property type="project" value="InterPro"/>
</dbReference>